<organism evidence="1 2">
    <name type="scientific">Pleurodeles waltl</name>
    <name type="common">Iberian ribbed newt</name>
    <dbReference type="NCBI Taxonomy" id="8319"/>
    <lineage>
        <taxon>Eukaryota</taxon>
        <taxon>Metazoa</taxon>
        <taxon>Chordata</taxon>
        <taxon>Craniata</taxon>
        <taxon>Vertebrata</taxon>
        <taxon>Euteleostomi</taxon>
        <taxon>Amphibia</taxon>
        <taxon>Batrachia</taxon>
        <taxon>Caudata</taxon>
        <taxon>Salamandroidea</taxon>
        <taxon>Salamandridae</taxon>
        <taxon>Pleurodelinae</taxon>
        <taxon>Pleurodeles</taxon>
    </lineage>
</organism>
<dbReference type="AlphaFoldDB" id="A0AAV7NR36"/>
<reference evidence="1" key="1">
    <citation type="journal article" date="2022" name="bioRxiv">
        <title>Sequencing and chromosome-scale assembly of the giantPleurodeles waltlgenome.</title>
        <authorList>
            <person name="Brown T."/>
            <person name="Elewa A."/>
            <person name="Iarovenko S."/>
            <person name="Subramanian E."/>
            <person name="Araus A.J."/>
            <person name="Petzold A."/>
            <person name="Susuki M."/>
            <person name="Suzuki K.-i.T."/>
            <person name="Hayashi T."/>
            <person name="Toyoda A."/>
            <person name="Oliveira C."/>
            <person name="Osipova E."/>
            <person name="Leigh N.D."/>
            <person name="Simon A."/>
            <person name="Yun M.H."/>
        </authorList>
    </citation>
    <scope>NUCLEOTIDE SEQUENCE</scope>
    <source>
        <strain evidence="1">20211129_DDA</strain>
        <tissue evidence="1">Liver</tissue>
    </source>
</reference>
<gene>
    <name evidence="1" type="ORF">NDU88_006742</name>
</gene>
<dbReference type="Proteomes" id="UP001066276">
    <property type="component" value="Chromosome 8"/>
</dbReference>
<protein>
    <submittedName>
        <fullName evidence="1">Uncharacterized protein</fullName>
    </submittedName>
</protein>
<name>A0AAV7NR36_PLEWA</name>
<comment type="caution">
    <text evidence="1">The sequence shown here is derived from an EMBL/GenBank/DDBJ whole genome shotgun (WGS) entry which is preliminary data.</text>
</comment>
<evidence type="ECO:0000313" key="2">
    <source>
        <dbReference type="Proteomes" id="UP001066276"/>
    </source>
</evidence>
<sequence>MREWHALKSGRCVVVERVSRHICVERRILCNYRDVLLWLAHALERHALSVVLQRRAPVTGACALQDVNPAKEMTGESSRQSKEYFDEFNEYILDIIKDNDLDEFDILE</sequence>
<proteinExistence type="predicted"/>
<accession>A0AAV7NR36</accession>
<evidence type="ECO:0000313" key="1">
    <source>
        <dbReference type="EMBL" id="KAJ1118551.1"/>
    </source>
</evidence>
<keyword evidence="2" id="KW-1185">Reference proteome</keyword>
<dbReference type="EMBL" id="JANPWB010000012">
    <property type="protein sequence ID" value="KAJ1118551.1"/>
    <property type="molecule type" value="Genomic_DNA"/>
</dbReference>